<organism evidence="2 3">
    <name type="scientific">Durusdinium trenchii</name>
    <dbReference type="NCBI Taxonomy" id="1381693"/>
    <lineage>
        <taxon>Eukaryota</taxon>
        <taxon>Sar</taxon>
        <taxon>Alveolata</taxon>
        <taxon>Dinophyceae</taxon>
        <taxon>Suessiales</taxon>
        <taxon>Symbiodiniaceae</taxon>
        <taxon>Durusdinium</taxon>
    </lineage>
</organism>
<dbReference type="InterPro" id="IPR027417">
    <property type="entry name" value="P-loop_NTPase"/>
</dbReference>
<dbReference type="InterPro" id="IPR000626">
    <property type="entry name" value="Ubiquitin-like_dom"/>
</dbReference>
<proteinExistence type="predicted"/>
<feature type="domain" description="Ubiquitin-like" evidence="1">
    <location>
        <begin position="1"/>
        <end position="77"/>
    </location>
</feature>
<evidence type="ECO:0000313" key="3">
    <source>
        <dbReference type="Proteomes" id="UP001642484"/>
    </source>
</evidence>
<dbReference type="Proteomes" id="UP001642484">
    <property type="component" value="Unassembled WGS sequence"/>
</dbReference>
<dbReference type="Gene3D" id="3.40.50.300">
    <property type="entry name" value="P-loop containing nucleotide triphosphate hydrolases"/>
    <property type="match status" value="1"/>
</dbReference>
<sequence length="170" mass="19416">MRIQARQLNGTVDEIDVLPDATARELKQLLKDSAYSCSDSSDEITRALTIVEVVFEMHQLDDEETLLEAGITAGTEVPDETLVERGCGRRLDPETGEIYHLKFRPPPEEVVERLVHRSDDQEESIRVRLQTYHDQIDGITPYFKEVLYEVDGTGKPNEVFDLIQEDLDKL</sequence>
<accession>A0ABP0T200</accession>
<dbReference type="SUPFAM" id="SSF52540">
    <property type="entry name" value="P-loop containing nucleoside triphosphate hydrolases"/>
    <property type="match status" value="1"/>
</dbReference>
<evidence type="ECO:0000259" key="1">
    <source>
        <dbReference type="PROSITE" id="PS50053"/>
    </source>
</evidence>
<protein>
    <recommendedName>
        <fullName evidence="1">Ubiquitin-like domain-containing protein</fullName>
    </recommendedName>
</protein>
<dbReference type="PROSITE" id="PS50053">
    <property type="entry name" value="UBIQUITIN_2"/>
    <property type="match status" value="1"/>
</dbReference>
<evidence type="ECO:0000313" key="2">
    <source>
        <dbReference type="EMBL" id="CAK9118703.1"/>
    </source>
</evidence>
<keyword evidence="3" id="KW-1185">Reference proteome</keyword>
<dbReference type="EMBL" id="CAXAMN010029083">
    <property type="protein sequence ID" value="CAK9118703.1"/>
    <property type="molecule type" value="Genomic_DNA"/>
</dbReference>
<name>A0ABP0T200_9DINO</name>
<reference evidence="2 3" key="1">
    <citation type="submission" date="2024-02" db="EMBL/GenBank/DDBJ databases">
        <authorList>
            <person name="Chen Y."/>
            <person name="Shah S."/>
            <person name="Dougan E. K."/>
            <person name="Thang M."/>
            <person name="Chan C."/>
        </authorList>
    </citation>
    <scope>NUCLEOTIDE SEQUENCE [LARGE SCALE GENOMIC DNA]</scope>
</reference>
<comment type="caution">
    <text evidence="2">The sequence shown here is derived from an EMBL/GenBank/DDBJ whole genome shotgun (WGS) entry which is preliminary data.</text>
</comment>
<gene>
    <name evidence="2" type="ORF">CCMP2556_LOCUS55720</name>
</gene>